<feature type="compositionally biased region" description="Polar residues" evidence="1">
    <location>
        <begin position="328"/>
        <end position="344"/>
    </location>
</feature>
<dbReference type="Proteomes" id="UP000284375">
    <property type="component" value="Unassembled WGS sequence"/>
</dbReference>
<dbReference type="STRING" id="252740.A0A423VDZ0"/>
<keyword evidence="2" id="KW-1133">Transmembrane helix</keyword>
<keyword evidence="2" id="KW-0472">Membrane</keyword>
<proteinExistence type="predicted"/>
<gene>
    <name evidence="3" type="ORF">VSDG_08841</name>
</gene>
<keyword evidence="4" id="KW-1185">Reference proteome</keyword>
<accession>A0A423VDZ0</accession>
<evidence type="ECO:0000256" key="2">
    <source>
        <dbReference type="SAM" id="Phobius"/>
    </source>
</evidence>
<evidence type="ECO:0000256" key="1">
    <source>
        <dbReference type="SAM" id="MobiDB-lite"/>
    </source>
</evidence>
<protein>
    <submittedName>
        <fullName evidence="3">Uncharacterized protein</fullName>
    </submittedName>
</protein>
<feature type="region of interest" description="Disordered" evidence="1">
    <location>
        <begin position="254"/>
        <end position="381"/>
    </location>
</feature>
<keyword evidence="2" id="KW-0812">Transmembrane</keyword>
<organism evidence="3 4">
    <name type="scientific">Cytospora chrysosperma</name>
    <name type="common">Cytospora canker fungus</name>
    <name type="synonym">Sphaeria chrysosperma</name>
    <dbReference type="NCBI Taxonomy" id="252740"/>
    <lineage>
        <taxon>Eukaryota</taxon>
        <taxon>Fungi</taxon>
        <taxon>Dikarya</taxon>
        <taxon>Ascomycota</taxon>
        <taxon>Pezizomycotina</taxon>
        <taxon>Sordariomycetes</taxon>
        <taxon>Sordariomycetidae</taxon>
        <taxon>Diaporthales</taxon>
        <taxon>Cytosporaceae</taxon>
        <taxon>Cytospora</taxon>
    </lineage>
</organism>
<name>A0A423VDZ0_CYTCH</name>
<evidence type="ECO:0000313" key="3">
    <source>
        <dbReference type="EMBL" id="ROV89178.1"/>
    </source>
</evidence>
<sequence>MSNAGPLTTTFTAPSSCATATGLYQVWPDPVGYFYEQGPLLGRTECYPSGYDASPSQYYSPGLCPAGYTAACSSTGLISSTVTETAYTCCPTAAVYTCADAGDTLTVAQSYFGCTTTFEQALVLAGVTVISGGSTDLLQSTTEGAGTGLGANSIAVRFRAGDFSSVPGADDNSASATSYLPYGTSGVLDTATLAIPVPTSTTSSGASIPKQRHVGVSTTQAIGIGVGSAAAALIAAGTAGLCLWIRRRKQRLRAQIETPIPPPAPPPKDRKYRTPPPLNVNGKMIRGPFELGSHGREEKVPYGGLYGHEHRNRSQLGSPDSTDPLRSPANTATPSFWSPPSSYGFQPAELESPPRTLDSPHRGMASPGSGYSRGRAELASP</sequence>
<evidence type="ECO:0000313" key="4">
    <source>
        <dbReference type="Proteomes" id="UP000284375"/>
    </source>
</evidence>
<comment type="caution">
    <text evidence="3">The sequence shown here is derived from an EMBL/GenBank/DDBJ whole genome shotgun (WGS) entry which is preliminary data.</text>
</comment>
<dbReference type="OrthoDB" id="4770059at2759"/>
<dbReference type="EMBL" id="LJZO01000060">
    <property type="protein sequence ID" value="ROV89178.1"/>
    <property type="molecule type" value="Genomic_DNA"/>
</dbReference>
<feature type="transmembrane region" description="Helical" evidence="2">
    <location>
        <begin position="221"/>
        <end position="245"/>
    </location>
</feature>
<dbReference type="AlphaFoldDB" id="A0A423VDZ0"/>
<reference evidence="3 4" key="1">
    <citation type="submission" date="2015-09" db="EMBL/GenBank/DDBJ databases">
        <title>Host preference determinants of Valsa canker pathogens revealed by comparative genomics.</title>
        <authorList>
            <person name="Yin Z."/>
            <person name="Huang L."/>
        </authorList>
    </citation>
    <scope>NUCLEOTIDE SEQUENCE [LARGE SCALE GENOMIC DNA]</scope>
    <source>
        <strain evidence="3 4">YSFL</strain>
    </source>
</reference>